<feature type="transmembrane region" description="Helical" evidence="1">
    <location>
        <begin position="55"/>
        <end position="80"/>
    </location>
</feature>
<proteinExistence type="predicted"/>
<organism evidence="2 3">
    <name type="scientific">Heterorhabditis bacteriophora</name>
    <name type="common">Entomopathogenic nematode worm</name>
    <dbReference type="NCBI Taxonomy" id="37862"/>
    <lineage>
        <taxon>Eukaryota</taxon>
        <taxon>Metazoa</taxon>
        <taxon>Ecdysozoa</taxon>
        <taxon>Nematoda</taxon>
        <taxon>Chromadorea</taxon>
        <taxon>Rhabditida</taxon>
        <taxon>Rhabditina</taxon>
        <taxon>Rhabditomorpha</taxon>
        <taxon>Strongyloidea</taxon>
        <taxon>Heterorhabditidae</taxon>
        <taxon>Heterorhabditis</taxon>
    </lineage>
</organism>
<accession>A0A1I7WHS7</accession>
<dbReference type="AlphaFoldDB" id="A0A1I7WHS7"/>
<keyword evidence="1" id="KW-1133">Transmembrane helix</keyword>
<keyword evidence="1" id="KW-0472">Membrane</keyword>
<evidence type="ECO:0000256" key="1">
    <source>
        <dbReference type="SAM" id="Phobius"/>
    </source>
</evidence>
<dbReference type="WBParaSite" id="Hba_04554">
    <property type="protein sequence ID" value="Hba_04554"/>
    <property type="gene ID" value="Hba_04554"/>
</dbReference>
<keyword evidence="1" id="KW-0812">Transmembrane</keyword>
<keyword evidence="2" id="KW-1185">Reference proteome</keyword>
<evidence type="ECO:0000313" key="2">
    <source>
        <dbReference type="Proteomes" id="UP000095283"/>
    </source>
</evidence>
<protein>
    <submittedName>
        <fullName evidence="3">7TM_GPCR_Srx domain-containing protein</fullName>
    </submittedName>
</protein>
<evidence type="ECO:0000313" key="3">
    <source>
        <dbReference type="WBParaSite" id="Hba_04554"/>
    </source>
</evidence>
<name>A0A1I7WHS7_HETBA</name>
<reference evidence="3" key="1">
    <citation type="submission" date="2016-11" db="UniProtKB">
        <authorList>
            <consortium name="WormBaseParasite"/>
        </authorList>
    </citation>
    <scope>IDENTIFICATION</scope>
</reference>
<feature type="transmembrane region" description="Helical" evidence="1">
    <location>
        <begin position="20"/>
        <end position="43"/>
    </location>
</feature>
<dbReference type="Proteomes" id="UP000095283">
    <property type="component" value="Unplaced"/>
</dbReference>
<sequence>MDRSLFLTYCIIMLGEQRIVHIVLSLNYVFIVVFIGSIAYISHTTPLYSIDTRNGIFFGGFIENITNICIKMYIYIYIYIVGR</sequence>